<feature type="region of interest" description="Disordered" evidence="10">
    <location>
        <begin position="20"/>
        <end position="48"/>
    </location>
</feature>
<keyword evidence="7" id="KW-0496">Mitochondrion</keyword>
<reference evidence="11" key="1">
    <citation type="journal article" date="2020" name="Stud. Mycol.">
        <title>101 Dothideomycetes genomes: a test case for predicting lifestyles and emergence of pathogens.</title>
        <authorList>
            <person name="Haridas S."/>
            <person name="Albert R."/>
            <person name="Binder M."/>
            <person name="Bloem J."/>
            <person name="Labutti K."/>
            <person name="Salamov A."/>
            <person name="Andreopoulos B."/>
            <person name="Baker S."/>
            <person name="Barry K."/>
            <person name="Bills G."/>
            <person name="Bluhm B."/>
            <person name="Cannon C."/>
            <person name="Castanera R."/>
            <person name="Culley D."/>
            <person name="Daum C."/>
            <person name="Ezra D."/>
            <person name="Gonzalez J."/>
            <person name="Henrissat B."/>
            <person name="Kuo A."/>
            <person name="Liang C."/>
            <person name="Lipzen A."/>
            <person name="Lutzoni F."/>
            <person name="Magnuson J."/>
            <person name="Mondo S."/>
            <person name="Nolan M."/>
            <person name="Ohm R."/>
            <person name="Pangilinan J."/>
            <person name="Park H.-J."/>
            <person name="Ramirez L."/>
            <person name="Alfaro M."/>
            <person name="Sun H."/>
            <person name="Tritt A."/>
            <person name="Yoshinaga Y."/>
            <person name="Zwiers L.-H."/>
            <person name="Turgeon B."/>
            <person name="Goodwin S."/>
            <person name="Spatafora J."/>
            <person name="Crous P."/>
            <person name="Grigoriev I."/>
        </authorList>
    </citation>
    <scope>NUCLEOTIDE SEQUENCE</scope>
    <source>
        <strain evidence="11">CBS 675.92</strain>
    </source>
</reference>
<dbReference type="InterPro" id="IPR006808">
    <property type="entry name" value="ATP_synth_F0_gsu_mt"/>
</dbReference>
<evidence type="ECO:0000256" key="6">
    <source>
        <dbReference type="ARBA" id="ARBA00023065"/>
    </source>
</evidence>
<evidence type="ECO:0000256" key="10">
    <source>
        <dbReference type="SAM" id="MobiDB-lite"/>
    </source>
</evidence>
<protein>
    <submittedName>
        <fullName evidence="11">Mitochondrial F1F0-ATP synthase-like protein g subunit</fullName>
    </submittedName>
</protein>
<organism evidence="11 12">
    <name type="scientific">Byssothecium circinans</name>
    <dbReference type="NCBI Taxonomy" id="147558"/>
    <lineage>
        <taxon>Eukaryota</taxon>
        <taxon>Fungi</taxon>
        <taxon>Dikarya</taxon>
        <taxon>Ascomycota</taxon>
        <taxon>Pezizomycotina</taxon>
        <taxon>Dothideomycetes</taxon>
        <taxon>Pleosporomycetidae</taxon>
        <taxon>Pleosporales</taxon>
        <taxon>Massarineae</taxon>
        <taxon>Massarinaceae</taxon>
        <taxon>Byssothecium</taxon>
    </lineage>
</organism>
<dbReference type="EMBL" id="ML976998">
    <property type="protein sequence ID" value="KAF1954629.1"/>
    <property type="molecule type" value="Genomic_DNA"/>
</dbReference>
<dbReference type="Proteomes" id="UP000800035">
    <property type="component" value="Unassembled WGS sequence"/>
</dbReference>
<evidence type="ECO:0000256" key="2">
    <source>
        <dbReference type="ARBA" id="ARBA00005699"/>
    </source>
</evidence>
<dbReference type="Pfam" id="PF04718">
    <property type="entry name" value="ATP-synt_G"/>
    <property type="match status" value="1"/>
</dbReference>
<dbReference type="GO" id="GO:0031966">
    <property type="term" value="C:mitochondrial membrane"/>
    <property type="evidence" value="ECO:0007669"/>
    <property type="project" value="UniProtKB-SubCell"/>
</dbReference>
<comment type="similarity">
    <text evidence="2">Belongs to the ATPase g subunit family.</text>
</comment>
<keyword evidence="8" id="KW-0472">Membrane</keyword>
<proteinExistence type="inferred from homology"/>
<keyword evidence="9" id="KW-0066">ATP synthesis</keyword>
<comment type="subcellular location">
    <subcellularLocation>
        <location evidence="1">Mitochondrion membrane</location>
    </subcellularLocation>
</comment>
<name>A0A6A5TSD0_9PLEO</name>
<dbReference type="AlphaFoldDB" id="A0A6A5TSD0"/>
<accession>A0A6A5TSD0</accession>
<keyword evidence="5" id="KW-0375">Hydrogen ion transport</keyword>
<sequence length="198" mass="20584">MSAVASRAVLRQSRFAVRRAGVRNASSTTEAAKEKATEASSKASEGLSRVTSSAGAAASKASSATANAAGQAQAKTGGIVQRVQALIPRVTYYSRVGLELGKLIAHQRAMAPPNVATIQSYFQPAINAARHPATLFNQAANSSAAQPINVLNQVRSLSRAQWLSAGVVAAEVIGFFTVGEMVGRLKIVGYRANTHAAH</sequence>
<keyword evidence="3" id="KW-0813">Transport</keyword>
<keyword evidence="12" id="KW-1185">Reference proteome</keyword>
<dbReference type="GO" id="GO:0015986">
    <property type="term" value="P:proton motive force-driven ATP synthesis"/>
    <property type="evidence" value="ECO:0007669"/>
    <property type="project" value="InterPro"/>
</dbReference>
<evidence type="ECO:0000256" key="1">
    <source>
        <dbReference type="ARBA" id="ARBA00004325"/>
    </source>
</evidence>
<evidence type="ECO:0000256" key="5">
    <source>
        <dbReference type="ARBA" id="ARBA00022781"/>
    </source>
</evidence>
<evidence type="ECO:0000313" key="12">
    <source>
        <dbReference type="Proteomes" id="UP000800035"/>
    </source>
</evidence>
<keyword evidence="4" id="KW-0138">CF(0)</keyword>
<evidence type="ECO:0000256" key="8">
    <source>
        <dbReference type="ARBA" id="ARBA00023136"/>
    </source>
</evidence>
<evidence type="ECO:0000313" key="11">
    <source>
        <dbReference type="EMBL" id="KAF1954629.1"/>
    </source>
</evidence>
<dbReference type="PANTHER" id="PTHR12386">
    <property type="entry name" value="ATP SYNTHASE SUBUNIT"/>
    <property type="match status" value="1"/>
</dbReference>
<evidence type="ECO:0000256" key="4">
    <source>
        <dbReference type="ARBA" id="ARBA00022547"/>
    </source>
</evidence>
<gene>
    <name evidence="11" type="ORF">CC80DRAFT_493752</name>
</gene>
<dbReference type="OrthoDB" id="437at2759"/>
<dbReference type="GO" id="GO:0015078">
    <property type="term" value="F:proton transmembrane transporter activity"/>
    <property type="evidence" value="ECO:0007669"/>
    <property type="project" value="InterPro"/>
</dbReference>
<evidence type="ECO:0000256" key="7">
    <source>
        <dbReference type="ARBA" id="ARBA00023128"/>
    </source>
</evidence>
<dbReference type="GO" id="GO:0045259">
    <property type="term" value="C:proton-transporting ATP synthase complex"/>
    <property type="evidence" value="ECO:0007669"/>
    <property type="project" value="UniProtKB-KW"/>
</dbReference>
<evidence type="ECO:0000256" key="9">
    <source>
        <dbReference type="ARBA" id="ARBA00023310"/>
    </source>
</evidence>
<evidence type="ECO:0000256" key="3">
    <source>
        <dbReference type="ARBA" id="ARBA00022448"/>
    </source>
</evidence>
<keyword evidence="6" id="KW-0406">Ion transport</keyword>